<accession>A0A7T7GUU9</accession>
<dbReference type="EMBL" id="MW052067">
    <property type="protein sequence ID" value="QQM16259.1"/>
    <property type="molecule type" value="Genomic_RNA"/>
</dbReference>
<sequence>MALKCNTGGDYLCKVCSPTLGKSTKRYLEKVSHFIKEKGVEWTVTRQKSIYQATLQLLSGDVERAKVILADCNIKSRKDRPGVPKGVEGCGVIACLHATTPQAKRKAIASLRGYTMFKLSKTSANQVKKAKDDITKPSNGKTYIFIPNTVRPFNRWLYPKGRGPTSTYPETVREVSKDFVLKAEHLSGLSSYYCGAYKVHREDRHLPYSSAALSSVVCGQVPKTVVALLGDLSLRRLAEGYQSSHNIPGYGRISFLQEGAGKARVVCTPSFWVQLYFKPLHETLFRHIRYLEDPGNKQGYGVSCVLNQNKGAYLLNTWLNEGRKLYSFDLQAATDRFPLEVQLAWLKKVGLGKWCDPVREVSRGQYYVPELSKPKVKPDYKVLGLAGGPRFGPVHPKFWTYGCGQPMGLYGSFPLFHLTHRSLLEDLSQKTSSPFPAYAVLGDDVLIGDPKLAEAYRDQISELGVPLSDPKTLESESIGSFAGFIGYTKYSADKAVRTVFRPFKYGTDFTFDGRVVEVLHSLGKGVRSWTTWWSKALDIFRRSSQFRHPDLSPIIPNDDASYRGGLSVGSSYFGAQIERVINRLSGPFGFSLYHDHLLELWHKELSALFEKQGPTMVSNFNPDLYKRVERQRRTHLSYARLGIELPQYLQRSAPAQVINRETTLSETSSIER</sequence>
<evidence type="ECO:0000313" key="3">
    <source>
        <dbReference type="EMBL" id="QQM16259.1"/>
    </source>
</evidence>
<protein>
    <submittedName>
        <fullName evidence="3">Putative replicase</fullName>
    </submittedName>
</protein>
<dbReference type="SUPFAM" id="SSF56672">
    <property type="entry name" value="DNA/RNA polymerases"/>
    <property type="match status" value="1"/>
</dbReference>
<dbReference type="PANTHER" id="PTHR34456">
    <property type="entry name" value="MITOVIRUS RNA-DEPENDENT RNA POLYMERASE"/>
    <property type="match status" value="1"/>
</dbReference>
<name>A0A7T7GUU9_9VIRU</name>
<reference evidence="3" key="2">
    <citation type="submission" date="2020-09" db="EMBL/GenBank/DDBJ databases">
        <authorList>
            <person name="Le Lay C."/>
            <person name="Shi M."/>
            <person name="Bucek A."/>
            <person name="Bourguignon T."/>
            <person name="Lo N."/>
            <person name="Holmes E.C."/>
        </authorList>
    </citation>
    <scope>NUCLEOTIDE SEQUENCE</scope>
    <source>
        <strain evidence="3">1v_14</strain>
    </source>
</reference>
<dbReference type="Pfam" id="PF05919">
    <property type="entry name" value="Mitovir_RNA_pol"/>
    <property type="match status" value="1"/>
</dbReference>
<dbReference type="GO" id="GO:0016779">
    <property type="term" value="F:nucleotidyltransferase activity"/>
    <property type="evidence" value="ECO:0007669"/>
    <property type="project" value="UniProtKB-KW"/>
</dbReference>
<organism evidence="3">
    <name type="scientific">Ransystermes virus</name>
    <dbReference type="NCBI Taxonomy" id="2796628"/>
    <lineage>
        <taxon>Viruses</taxon>
        <taxon>Riboviria</taxon>
    </lineage>
</organism>
<evidence type="ECO:0000256" key="2">
    <source>
        <dbReference type="ARBA" id="ARBA00022695"/>
    </source>
</evidence>
<reference evidence="3" key="1">
    <citation type="journal article" date="2020" name="Viruses">
        <title>Unmapped RNA Virus Diversity in Termites and their Symbionts.</title>
        <authorList>
            <person name="Lay C.L."/>
            <person name="Shi M."/>
            <person name="Bucek A."/>
            <person name="Bourguignon T."/>
            <person name="Lo N."/>
            <person name="Holmes E.C."/>
        </authorList>
    </citation>
    <scope>NUCLEOTIDE SEQUENCE</scope>
    <source>
        <strain evidence="3">1v_14</strain>
    </source>
</reference>
<evidence type="ECO:0000256" key="1">
    <source>
        <dbReference type="ARBA" id="ARBA00022679"/>
    </source>
</evidence>
<keyword evidence="2" id="KW-0548">Nucleotidyltransferase</keyword>
<dbReference type="PANTHER" id="PTHR34456:SF13">
    <property type="entry name" value="REVERSE TRANSCRIPTASE DOMAIN-CONTAINING PROTEIN"/>
    <property type="match status" value="1"/>
</dbReference>
<dbReference type="InterPro" id="IPR043502">
    <property type="entry name" value="DNA/RNA_pol_sf"/>
</dbReference>
<dbReference type="InterPro" id="IPR008686">
    <property type="entry name" value="RNA_pol_mitovir"/>
</dbReference>
<keyword evidence="1" id="KW-0808">Transferase</keyword>
<proteinExistence type="predicted"/>